<evidence type="ECO:0000313" key="2">
    <source>
        <dbReference type="Proteomes" id="UP001202328"/>
    </source>
</evidence>
<keyword evidence="2" id="KW-1185">Reference proteome</keyword>
<evidence type="ECO:0000313" key="1">
    <source>
        <dbReference type="EMBL" id="KAI3867031.1"/>
    </source>
</evidence>
<sequence length="53" mass="6280">LFVKTKEKDGITKYVEHFILNLPMNVEKIFIPMNYITKDNPVGTHWTLLEFRG</sequence>
<comment type="caution">
    <text evidence="1">The sequence shown here is derived from an EMBL/GenBank/DDBJ whole genome shotgun (WGS) entry which is preliminary data.</text>
</comment>
<protein>
    <submittedName>
        <fullName evidence="1">Uncharacterized protein</fullName>
    </submittedName>
</protein>
<dbReference type="AlphaFoldDB" id="A0AAD4S6T7"/>
<reference evidence="1" key="1">
    <citation type="submission" date="2022-04" db="EMBL/GenBank/DDBJ databases">
        <title>A functionally conserved STORR gene fusion in Papaver species that diverged 16.8 million years ago.</title>
        <authorList>
            <person name="Catania T."/>
        </authorList>
    </citation>
    <scope>NUCLEOTIDE SEQUENCE</scope>
    <source>
        <strain evidence="1">S-188037</strain>
    </source>
</reference>
<dbReference type="Proteomes" id="UP001202328">
    <property type="component" value="Unassembled WGS sequence"/>
</dbReference>
<accession>A0AAD4S6T7</accession>
<feature type="non-terminal residue" evidence="1">
    <location>
        <position position="1"/>
    </location>
</feature>
<feature type="non-terminal residue" evidence="1">
    <location>
        <position position="53"/>
    </location>
</feature>
<name>A0AAD4S6T7_9MAGN</name>
<gene>
    <name evidence="1" type="ORF">MKW98_000244</name>
</gene>
<dbReference type="EMBL" id="JAJJMB010013579">
    <property type="protein sequence ID" value="KAI3867031.1"/>
    <property type="molecule type" value="Genomic_DNA"/>
</dbReference>
<proteinExistence type="predicted"/>
<organism evidence="1 2">
    <name type="scientific">Papaver atlanticum</name>
    <dbReference type="NCBI Taxonomy" id="357466"/>
    <lineage>
        <taxon>Eukaryota</taxon>
        <taxon>Viridiplantae</taxon>
        <taxon>Streptophyta</taxon>
        <taxon>Embryophyta</taxon>
        <taxon>Tracheophyta</taxon>
        <taxon>Spermatophyta</taxon>
        <taxon>Magnoliopsida</taxon>
        <taxon>Ranunculales</taxon>
        <taxon>Papaveraceae</taxon>
        <taxon>Papaveroideae</taxon>
        <taxon>Papaver</taxon>
    </lineage>
</organism>